<evidence type="ECO:0000256" key="2">
    <source>
        <dbReference type="SAM" id="Phobius"/>
    </source>
</evidence>
<feature type="region of interest" description="Disordered" evidence="1">
    <location>
        <begin position="709"/>
        <end position="729"/>
    </location>
</feature>
<feature type="transmembrane region" description="Helical" evidence="2">
    <location>
        <begin position="515"/>
        <end position="534"/>
    </location>
</feature>
<keyword evidence="4" id="KW-1185">Reference proteome</keyword>
<feature type="transmembrane region" description="Helical" evidence="2">
    <location>
        <begin position="440"/>
        <end position="461"/>
    </location>
</feature>
<organism evidence="3 4">
    <name type="scientific">Actinomadura parmotrematis</name>
    <dbReference type="NCBI Taxonomy" id="2864039"/>
    <lineage>
        <taxon>Bacteria</taxon>
        <taxon>Bacillati</taxon>
        <taxon>Actinomycetota</taxon>
        <taxon>Actinomycetes</taxon>
        <taxon>Streptosporangiales</taxon>
        <taxon>Thermomonosporaceae</taxon>
        <taxon>Actinomadura</taxon>
    </lineage>
</organism>
<evidence type="ECO:0000313" key="4">
    <source>
        <dbReference type="Proteomes" id="UP000774570"/>
    </source>
</evidence>
<keyword evidence="2" id="KW-0472">Membrane</keyword>
<dbReference type="SUPFAM" id="SSF53649">
    <property type="entry name" value="Alkaline phosphatase-like"/>
    <property type="match status" value="1"/>
</dbReference>
<feature type="transmembrane region" description="Helical" evidence="2">
    <location>
        <begin position="413"/>
        <end position="433"/>
    </location>
</feature>
<reference evidence="3 4" key="1">
    <citation type="submission" date="2021-07" db="EMBL/GenBank/DDBJ databases">
        <title>Actinomadura sp. PM05-2 isolated from lichen.</title>
        <authorList>
            <person name="Somphong A."/>
            <person name="Phongsopitanun W."/>
            <person name="Tanasupawat S."/>
            <person name="Peongsungnone V."/>
        </authorList>
    </citation>
    <scope>NUCLEOTIDE SEQUENCE [LARGE SCALE GENOMIC DNA]</scope>
    <source>
        <strain evidence="3 4">PM05-2</strain>
    </source>
</reference>
<keyword evidence="2" id="KW-0812">Transmembrane</keyword>
<feature type="transmembrane region" description="Helical" evidence="2">
    <location>
        <begin position="655"/>
        <end position="678"/>
    </location>
</feature>
<protein>
    <submittedName>
        <fullName evidence="3">Uncharacterized protein</fullName>
    </submittedName>
</protein>
<gene>
    <name evidence="3" type="ORF">K1Y72_05190</name>
</gene>
<feature type="transmembrane region" description="Helical" evidence="2">
    <location>
        <begin position="349"/>
        <end position="368"/>
    </location>
</feature>
<dbReference type="Proteomes" id="UP000774570">
    <property type="component" value="Unassembled WGS sequence"/>
</dbReference>
<dbReference type="InterPro" id="IPR017850">
    <property type="entry name" value="Alkaline_phosphatase_core_sf"/>
</dbReference>
<keyword evidence="2" id="KW-1133">Transmembrane helix</keyword>
<feature type="transmembrane region" description="Helical" evidence="2">
    <location>
        <begin position="684"/>
        <end position="703"/>
    </location>
</feature>
<accession>A0ABS7FP36</accession>
<feature type="transmembrane region" description="Helical" evidence="2">
    <location>
        <begin position="623"/>
        <end position="643"/>
    </location>
</feature>
<sequence>MAHAGAKPYTWAGVLAGLLLAVAALVHPAPAAAERRSLSGHTVIVGVPALMWSDVSPERTPALWKLAGAGGTAGLSVRATRPGTCPTDGWLTLSAGQRARLEPGDCVLPAAPETQGVTRTGTIAPGWTQIVADNERTSYHAQVGLLGTAVHGAGGCTFAVGAGAVYGVADGAGRVDRYAPSTDRVAPADWTTCSLSAVEVDDLFRAYQAAGVDAAGQPNNVAAGVRAKAVAAADRRVGQVLAQLPKDATVLVAGLSDTGQQPHVRLAAASGKGFPAGFMSSGATRQRGLVTLTDLTATALDRLGLKQPKEAVGSVWESHRDGGSVAARVDTLRDEDTAAQAIRGVQGSFFWILALLQAAVYGVVWLLLRGRDAPGLRRRALGVARIAALAAASAPVASFLAGLVPWWSAPRPTPVLVAAVAAFSALITGLALAGPWRRSAVVPALAVTATTVLVLALDVMTGSRLQMNSLMGYNALVAGRFYGFGNQAFSLFAVAAVLTAAWLASYPLRAGRTRLAVVTVAAVGAFAVAVDGFPLWGADFGGVLAMVPVFAVLALMVAGRRVSVVKVAVFAAVAVALVLAISYVNARSANPTHLGKFWQDLASGDAFGVVARKFESMLGSLDFWPVTVLLAVGLVLLYRVLAVGRPWRPDLLVRAYDACATMRAALLCALTAGVLGTLVNDSGVIILTVAFTAAVPPAIAVVLRSLERSGGPAGTPARERPAQRSGSAG</sequence>
<feature type="transmembrane region" description="Helical" evidence="2">
    <location>
        <begin position="380"/>
        <end position="407"/>
    </location>
</feature>
<evidence type="ECO:0000313" key="3">
    <source>
        <dbReference type="EMBL" id="MBW8481755.1"/>
    </source>
</evidence>
<dbReference type="Gene3D" id="3.40.720.10">
    <property type="entry name" value="Alkaline Phosphatase, subunit A"/>
    <property type="match status" value="1"/>
</dbReference>
<feature type="transmembrane region" description="Helical" evidence="2">
    <location>
        <begin position="540"/>
        <end position="557"/>
    </location>
</feature>
<dbReference type="EMBL" id="JAIBOA010000003">
    <property type="protein sequence ID" value="MBW8481755.1"/>
    <property type="molecule type" value="Genomic_DNA"/>
</dbReference>
<proteinExistence type="predicted"/>
<evidence type="ECO:0000256" key="1">
    <source>
        <dbReference type="SAM" id="MobiDB-lite"/>
    </source>
</evidence>
<dbReference type="RefSeq" id="WP_220163753.1">
    <property type="nucleotide sequence ID" value="NZ_JAIBOA010000003.1"/>
</dbReference>
<name>A0ABS7FP36_9ACTN</name>
<feature type="transmembrane region" description="Helical" evidence="2">
    <location>
        <begin position="564"/>
        <end position="584"/>
    </location>
</feature>
<feature type="transmembrane region" description="Helical" evidence="2">
    <location>
        <begin position="481"/>
        <end position="503"/>
    </location>
</feature>
<comment type="caution">
    <text evidence="3">The sequence shown here is derived from an EMBL/GenBank/DDBJ whole genome shotgun (WGS) entry which is preliminary data.</text>
</comment>